<sequence length="92" mass="10499">MTEVREIPSGTYNLKFGESFHERGEKPIYHTLQSVPGEGDALTVFKGAQKPVKGEKECLLFFDHLTGEMRIEKLSSVMSVKKTRYHFPVLLK</sequence>
<gene>
    <name evidence="11" type="ORF">BPAG_LOCUS5444</name>
</gene>
<organism evidence="13">
    <name type="scientific">Brugia pahangi</name>
    <name type="common">Filarial nematode worm</name>
    <dbReference type="NCBI Taxonomy" id="6280"/>
    <lineage>
        <taxon>Eukaryota</taxon>
        <taxon>Metazoa</taxon>
        <taxon>Ecdysozoa</taxon>
        <taxon>Nematoda</taxon>
        <taxon>Chromadorea</taxon>
        <taxon>Rhabditida</taxon>
        <taxon>Spirurina</taxon>
        <taxon>Spiruromorpha</taxon>
        <taxon>Filarioidea</taxon>
        <taxon>Onchocercidae</taxon>
        <taxon>Brugia</taxon>
    </lineage>
</organism>
<dbReference type="GO" id="GO:0032783">
    <property type="term" value="C:super elongation complex"/>
    <property type="evidence" value="ECO:0007669"/>
    <property type="project" value="InterPro"/>
</dbReference>
<dbReference type="PANTHER" id="PTHR15970:SF2">
    <property type="entry name" value="ELL-ASSOCIATED FACTOR EAF"/>
    <property type="match status" value="1"/>
</dbReference>
<comment type="subcellular location">
    <subcellularLocation>
        <location evidence="1">Nucleus</location>
    </subcellularLocation>
</comment>
<dbReference type="GO" id="GO:0006368">
    <property type="term" value="P:transcription elongation by RNA polymerase II"/>
    <property type="evidence" value="ECO:0007669"/>
    <property type="project" value="InterPro"/>
</dbReference>
<dbReference type="Proteomes" id="UP000278627">
    <property type="component" value="Unassembled WGS sequence"/>
</dbReference>
<dbReference type="WBParaSite" id="BPAG_0000548201-mRNA-1">
    <property type="protein sequence ID" value="BPAG_0000548201-mRNA-1"/>
    <property type="gene ID" value="BPAG_0000548201"/>
</dbReference>
<comment type="similarity">
    <text evidence="2">Belongs to the EAF family.</text>
</comment>
<reference evidence="13" key="1">
    <citation type="submission" date="2017-02" db="UniProtKB">
        <authorList>
            <consortium name="WormBaseParasite"/>
        </authorList>
    </citation>
    <scope>IDENTIFICATION</scope>
</reference>
<keyword evidence="12" id="KW-1185">Reference proteome</keyword>
<evidence type="ECO:0000256" key="7">
    <source>
        <dbReference type="ARBA" id="ARBA00023163"/>
    </source>
</evidence>
<feature type="domain" description="Transcription elongation factor Eaf N-terminal" evidence="10">
    <location>
        <begin position="43"/>
        <end position="84"/>
    </location>
</feature>
<keyword evidence="4" id="KW-0597">Phosphoprotein</keyword>
<evidence type="ECO:0000313" key="12">
    <source>
        <dbReference type="Proteomes" id="UP000278627"/>
    </source>
</evidence>
<evidence type="ECO:0000256" key="3">
    <source>
        <dbReference type="ARBA" id="ARBA00021452"/>
    </source>
</evidence>
<keyword evidence="6" id="KW-0010">Activator</keyword>
<protein>
    <recommendedName>
        <fullName evidence="3">Ell-associated factor Eaf</fullName>
    </recommendedName>
</protein>
<dbReference type="AlphaFoldDB" id="A0A0N4TB95"/>
<evidence type="ECO:0000256" key="2">
    <source>
        <dbReference type="ARBA" id="ARBA00007798"/>
    </source>
</evidence>
<dbReference type="PANTHER" id="PTHR15970">
    <property type="entry name" value="ELL-ASSOCIATED FACTOR EAF"/>
    <property type="match status" value="1"/>
</dbReference>
<evidence type="ECO:0000256" key="4">
    <source>
        <dbReference type="ARBA" id="ARBA00022553"/>
    </source>
</evidence>
<evidence type="ECO:0000256" key="8">
    <source>
        <dbReference type="ARBA" id="ARBA00023242"/>
    </source>
</evidence>
<comment type="function">
    <text evidence="9">Promotes transcriptional elongation by Su(Tpl)/ELL. Essential for development.</text>
</comment>
<dbReference type="STRING" id="6280.A0A0N4TB95"/>
<evidence type="ECO:0000256" key="6">
    <source>
        <dbReference type="ARBA" id="ARBA00023159"/>
    </source>
</evidence>
<evidence type="ECO:0000313" key="13">
    <source>
        <dbReference type="WBParaSite" id="BPAG_0000548201-mRNA-1"/>
    </source>
</evidence>
<proteinExistence type="inferred from homology"/>
<name>A0A0N4TB95_BRUPA</name>
<dbReference type="EMBL" id="UZAD01003813">
    <property type="protein sequence ID" value="VDN86630.1"/>
    <property type="molecule type" value="Genomic_DNA"/>
</dbReference>
<dbReference type="Pfam" id="PF09816">
    <property type="entry name" value="EAF"/>
    <property type="match status" value="1"/>
</dbReference>
<evidence type="ECO:0000313" key="11">
    <source>
        <dbReference type="EMBL" id="VDN86630.1"/>
    </source>
</evidence>
<keyword evidence="7" id="KW-0804">Transcription</keyword>
<dbReference type="InterPro" id="IPR027093">
    <property type="entry name" value="EAF_fam"/>
</dbReference>
<evidence type="ECO:0000256" key="9">
    <source>
        <dbReference type="ARBA" id="ARBA00025617"/>
    </source>
</evidence>
<keyword evidence="8" id="KW-0539">Nucleus</keyword>
<evidence type="ECO:0000256" key="1">
    <source>
        <dbReference type="ARBA" id="ARBA00004123"/>
    </source>
</evidence>
<keyword evidence="5" id="KW-0805">Transcription regulation</keyword>
<dbReference type="InterPro" id="IPR019194">
    <property type="entry name" value="Tscrpt_elong_fac_Eaf_N"/>
</dbReference>
<dbReference type="GO" id="GO:0003711">
    <property type="term" value="F:transcription elongation factor activity"/>
    <property type="evidence" value="ECO:0007669"/>
    <property type="project" value="TreeGrafter"/>
</dbReference>
<reference evidence="11 12" key="2">
    <citation type="submission" date="2018-11" db="EMBL/GenBank/DDBJ databases">
        <authorList>
            <consortium name="Pathogen Informatics"/>
        </authorList>
    </citation>
    <scope>NUCLEOTIDE SEQUENCE [LARGE SCALE GENOMIC DNA]</scope>
</reference>
<evidence type="ECO:0000256" key="5">
    <source>
        <dbReference type="ARBA" id="ARBA00023015"/>
    </source>
</evidence>
<accession>A0A0N4TB95</accession>
<evidence type="ECO:0000259" key="10">
    <source>
        <dbReference type="Pfam" id="PF09816"/>
    </source>
</evidence>